<dbReference type="OrthoDB" id="9815677at2"/>
<dbReference type="STRING" id="428993.SAMN06296058_0065"/>
<dbReference type="InterPro" id="IPR036822">
    <property type="entry name" value="CutC-like_dom_sf"/>
</dbReference>
<keyword evidence="4" id="KW-1185">Reference proteome</keyword>
<dbReference type="RefSeq" id="WP_079722516.1">
    <property type="nucleotide sequence ID" value="NZ_BMCL01000003.1"/>
</dbReference>
<sequence>MSAPRRLLEVAANSLASALAAQAGGGDRVELCENLAEGGTTPSHGTLVMAREQLQIPLYVLIRPRPGDFHYDAQEVALMVRDIRHCRELGCDGVVIGALDAQGRVDARVCGELMAAASGMGVSFHRAIDASRDPLEALDAIIELGCERVLTSGAQASAEAGREVIAAMVRQAAGRIAILAGAGVTPGNVAALVRQTGVSEVHASAKAPRASTMAFRNPALQGLELDWQQSDAAAVRALRQALDRSD</sequence>
<dbReference type="PANTHER" id="PTHR12598:SF0">
    <property type="entry name" value="COPPER HOMEOSTASIS PROTEIN CUTC HOMOLOG"/>
    <property type="match status" value="1"/>
</dbReference>
<accession>A0A1T5IME0</accession>
<protein>
    <recommendedName>
        <fullName evidence="2">PF03932 family protein CutC</fullName>
    </recommendedName>
</protein>
<dbReference type="GO" id="GO:0005507">
    <property type="term" value="F:copper ion binding"/>
    <property type="evidence" value="ECO:0007669"/>
    <property type="project" value="TreeGrafter"/>
</dbReference>
<evidence type="ECO:0000256" key="2">
    <source>
        <dbReference type="HAMAP-Rule" id="MF_00795"/>
    </source>
</evidence>
<dbReference type="Gene3D" id="3.20.20.380">
    <property type="entry name" value="Copper homeostasis (CutC) domain"/>
    <property type="match status" value="1"/>
</dbReference>
<proteinExistence type="inferred from homology"/>
<dbReference type="HAMAP" id="MF_00795">
    <property type="entry name" value="CutC"/>
    <property type="match status" value="1"/>
</dbReference>
<evidence type="ECO:0000313" key="4">
    <source>
        <dbReference type="Proteomes" id="UP000190341"/>
    </source>
</evidence>
<organism evidence="3 4">
    <name type="scientific">Pseudoxanthomonas indica</name>
    <dbReference type="NCBI Taxonomy" id="428993"/>
    <lineage>
        <taxon>Bacteria</taxon>
        <taxon>Pseudomonadati</taxon>
        <taxon>Pseudomonadota</taxon>
        <taxon>Gammaproteobacteria</taxon>
        <taxon>Lysobacterales</taxon>
        <taxon>Lysobacteraceae</taxon>
        <taxon>Pseudoxanthomonas</taxon>
    </lineage>
</organism>
<evidence type="ECO:0000313" key="3">
    <source>
        <dbReference type="EMBL" id="SKC40123.1"/>
    </source>
</evidence>
<dbReference type="InterPro" id="IPR005627">
    <property type="entry name" value="CutC-like"/>
</dbReference>
<keyword evidence="2" id="KW-0963">Cytoplasm</keyword>
<dbReference type="EMBL" id="FUZV01000001">
    <property type="protein sequence ID" value="SKC40123.1"/>
    <property type="molecule type" value="Genomic_DNA"/>
</dbReference>
<comment type="caution">
    <text evidence="2">Once thought to be involved in copper homeostasis, experiments in E.coli have shown this is not the case.</text>
</comment>
<comment type="similarity">
    <text evidence="1 2">Belongs to the CutC family.</text>
</comment>
<dbReference type="Pfam" id="PF03932">
    <property type="entry name" value="CutC"/>
    <property type="match status" value="1"/>
</dbReference>
<name>A0A1T5IME0_9GAMM</name>
<dbReference type="Proteomes" id="UP000190341">
    <property type="component" value="Unassembled WGS sequence"/>
</dbReference>
<gene>
    <name evidence="2" type="primary">cutC</name>
    <name evidence="3" type="ORF">SAMN06296058_0065</name>
</gene>
<comment type="subcellular location">
    <subcellularLocation>
        <location evidence="2">Cytoplasm</location>
    </subcellularLocation>
</comment>
<dbReference type="SUPFAM" id="SSF110395">
    <property type="entry name" value="CutC-like"/>
    <property type="match status" value="1"/>
</dbReference>
<dbReference type="GO" id="GO:0005737">
    <property type="term" value="C:cytoplasm"/>
    <property type="evidence" value="ECO:0007669"/>
    <property type="project" value="UniProtKB-SubCell"/>
</dbReference>
<reference evidence="3 4" key="1">
    <citation type="submission" date="2017-02" db="EMBL/GenBank/DDBJ databases">
        <authorList>
            <person name="Peterson S.W."/>
        </authorList>
    </citation>
    <scope>NUCLEOTIDE SEQUENCE [LARGE SCALE GENOMIC DNA]</scope>
    <source>
        <strain evidence="3 4">P15</strain>
    </source>
</reference>
<dbReference type="AlphaFoldDB" id="A0A1T5IME0"/>
<dbReference type="PANTHER" id="PTHR12598">
    <property type="entry name" value="COPPER HOMEOSTASIS PROTEIN CUTC"/>
    <property type="match status" value="1"/>
</dbReference>
<dbReference type="FunFam" id="3.20.20.380:FF:000001">
    <property type="entry name" value="Copper homeostasis protein CutC"/>
    <property type="match status" value="1"/>
</dbReference>
<evidence type="ECO:0000256" key="1">
    <source>
        <dbReference type="ARBA" id="ARBA00007768"/>
    </source>
</evidence>